<evidence type="ECO:0000256" key="2">
    <source>
        <dbReference type="SAM" id="SignalP"/>
    </source>
</evidence>
<protein>
    <submittedName>
        <fullName evidence="3">DUF2799 domain-containing protein</fullName>
    </submittedName>
</protein>
<sequence length="189" mass="22199">MPYRFLLLLLFILLSGCTSLSQQECAQANWRELGYSHGQQGYTYERGKEIISACREFGITAQLNEYQASYQQGLAVYCEPENGFTLGIRGESYNGVCNSSQFRKAWQEGNDRYQLEERKTEIEQRLDEINWRLNTIRDELSAETVGSNKRKELHREREMLDDERDDLIRERSLLPLLNKLPSVHFEYEL</sequence>
<evidence type="ECO:0000256" key="1">
    <source>
        <dbReference type="SAM" id="Coils"/>
    </source>
</evidence>
<gene>
    <name evidence="3" type="ORF">RC083_19030</name>
</gene>
<feature type="coiled-coil region" evidence="1">
    <location>
        <begin position="112"/>
        <end position="170"/>
    </location>
</feature>
<keyword evidence="2" id="KW-0732">Signal</keyword>
<organism evidence="3 4">
    <name type="scientific">Pseudoalteromonas haloplanktis</name>
    <name type="common">Alteromonas haloplanktis</name>
    <dbReference type="NCBI Taxonomy" id="228"/>
    <lineage>
        <taxon>Bacteria</taxon>
        <taxon>Pseudomonadati</taxon>
        <taxon>Pseudomonadota</taxon>
        <taxon>Gammaproteobacteria</taxon>
        <taxon>Alteromonadales</taxon>
        <taxon>Pseudoalteromonadaceae</taxon>
        <taxon>Pseudoalteromonas</taxon>
    </lineage>
</organism>
<name>A0ABU1BGQ6_PSEHA</name>
<feature type="signal peptide" evidence="2">
    <location>
        <begin position="1"/>
        <end position="21"/>
    </location>
</feature>
<keyword evidence="1" id="KW-0175">Coiled coil</keyword>
<dbReference type="PROSITE" id="PS51257">
    <property type="entry name" value="PROKAR_LIPOPROTEIN"/>
    <property type="match status" value="1"/>
</dbReference>
<feature type="chain" id="PRO_5046352971" evidence="2">
    <location>
        <begin position="22"/>
        <end position="189"/>
    </location>
</feature>
<evidence type="ECO:0000313" key="3">
    <source>
        <dbReference type="EMBL" id="MDQ9093668.1"/>
    </source>
</evidence>
<evidence type="ECO:0000313" key="4">
    <source>
        <dbReference type="Proteomes" id="UP001226574"/>
    </source>
</evidence>
<reference evidence="3 4" key="1">
    <citation type="submission" date="2023-08" db="EMBL/GenBank/DDBJ databases">
        <title>Pseudoalteromonas haloplanktis LL1 genome.</title>
        <authorList>
            <person name="Wu S."/>
        </authorList>
    </citation>
    <scope>NUCLEOTIDE SEQUENCE [LARGE SCALE GENOMIC DNA]</scope>
    <source>
        <strain evidence="3 4">LL1</strain>
    </source>
</reference>
<dbReference type="EMBL" id="JAVIFY010000018">
    <property type="protein sequence ID" value="MDQ9093668.1"/>
    <property type="molecule type" value="Genomic_DNA"/>
</dbReference>
<proteinExistence type="predicted"/>
<accession>A0ABU1BGQ6</accession>
<dbReference type="Proteomes" id="UP001226574">
    <property type="component" value="Unassembled WGS sequence"/>
</dbReference>
<dbReference type="Pfam" id="PF10973">
    <property type="entry name" value="DUF2799"/>
    <property type="match status" value="1"/>
</dbReference>
<dbReference type="RefSeq" id="WP_016709498.1">
    <property type="nucleotide sequence ID" value="NZ_JAVIFY010000018.1"/>
</dbReference>
<comment type="caution">
    <text evidence="3">The sequence shown here is derived from an EMBL/GenBank/DDBJ whole genome shotgun (WGS) entry which is preliminary data.</text>
</comment>
<keyword evidence="4" id="KW-1185">Reference proteome</keyword>
<dbReference type="InterPro" id="IPR021242">
    <property type="entry name" value="DUF2799"/>
</dbReference>